<feature type="compositionally biased region" description="Acidic residues" evidence="3">
    <location>
        <begin position="54"/>
        <end position="70"/>
    </location>
</feature>
<evidence type="ECO:0000313" key="5">
    <source>
        <dbReference type="EMBL" id="EGT38004.1"/>
    </source>
</evidence>
<evidence type="ECO:0000313" key="6">
    <source>
        <dbReference type="Proteomes" id="UP000008068"/>
    </source>
</evidence>
<evidence type="ECO:0000256" key="3">
    <source>
        <dbReference type="SAM" id="MobiDB-lite"/>
    </source>
</evidence>
<evidence type="ECO:0000256" key="2">
    <source>
        <dbReference type="ARBA" id="ARBA00030244"/>
    </source>
</evidence>
<dbReference type="OrthoDB" id="445677at2759"/>
<dbReference type="PANTHER" id="PTHR48407">
    <property type="entry name" value="CRANIOFACIAL DEVELOPMENT PROTEIN 1"/>
    <property type="match status" value="1"/>
</dbReference>
<dbReference type="AlphaFoldDB" id="G0NUZ3"/>
<accession>G0NUZ3</accession>
<name>G0NUZ3_CAEBE</name>
<feature type="compositionally biased region" description="Low complexity" evidence="3">
    <location>
        <begin position="84"/>
        <end position="97"/>
    </location>
</feature>
<protein>
    <recommendedName>
        <fullName evidence="1">Craniofacial development protein 1</fullName>
    </recommendedName>
    <alternativeName>
        <fullName evidence="2">Bucentaur</fullName>
    </alternativeName>
</protein>
<dbReference type="InterPro" id="IPR027124">
    <property type="entry name" value="Swc5/CFDP1/2"/>
</dbReference>
<dbReference type="InterPro" id="IPR011421">
    <property type="entry name" value="BCNT-C"/>
</dbReference>
<dbReference type="PROSITE" id="PS51279">
    <property type="entry name" value="BCNT_C"/>
    <property type="match status" value="1"/>
</dbReference>
<feature type="domain" description="BCNT-C" evidence="4">
    <location>
        <begin position="156"/>
        <end position="236"/>
    </location>
</feature>
<dbReference type="FunCoup" id="G0NUZ3">
    <property type="interactions" value="1303"/>
</dbReference>
<evidence type="ECO:0000259" key="4">
    <source>
        <dbReference type="PROSITE" id="PS51279"/>
    </source>
</evidence>
<dbReference type="eggNOG" id="KOG4776">
    <property type="taxonomic scope" value="Eukaryota"/>
</dbReference>
<reference evidence="6" key="1">
    <citation type="submission" date="2011-07" db="EMBL/GenBank/DDBJ databases">
        <authorList>
            <consortium name="Caenorhabditis brenneri Sequencing and Analysis Consortium"/>
            <person name="Wilson R.K."/>
        </authorList>
    </citation>
    <scope>NUCLEOTIDE SEQUENCE [LARGE SCALE GENOMIC DNA]</scope>
    <source>
        <strain evidence="6">PB2801</strain>
    </source>
</reference>
<evidence type="ECO:0000256" key="1">
    <source>
        <dbReference type="ARBA" id="ARBA00019033"/>
    </source>
</evidence>
<feature type="compositionally biased region" description="Acidic residues" evidence="3">
    <location>
        <begin position="12"/>
        <end position="27"/>
    </location>
</feature>
<dbReference type="Proteomes" id="UP000008068">
    <property type="component" value="Unassembled WGS sequence"/>
</dbReference>
<dbReference type="EMBL" id="GL379952">
    <property type="protein sequence ID" value="EGT38004.1"/>
    <property type="molecule type" value="Genomic_DNA"/>
</dbReference>
<feature type="region of interest" description="Disordered" evidence="3">
    <location>
        <begin position="1"/>
        <end position="137"/>
    </location>
</feature>
<dbReference type="InParanoid" id="G0NUZ3"/>
<gene>
    <name evidence="5" type="ORF">CAEBREN_32273</name>
</gene>
<feature type="compositionally biased region" description="Basic and acidic residues" evidence="3">
    <location>
        <begin position="28"/>
        <end position="40"/>
    </location>
</feature>
<dbReference type="HOGENOM" id="CLU_107738_0_0_1"/>
<proteinExistence type="predicted"/>
<dbReference type="Pfam" id="PF07572">
    <property type="entry name" value="BCNT"/>
    <property type="match status" value="1"/>
</dbReference>
<dbReference type="PANTHER" id="PTHR48407:SF1">
    <property type="entry name" value="CRANIOFACIAL DEVELOPMENT PROTEIN 1"/>
    <property type="match status" value="1"/>
</dbReference>
<keyword evidence="6" id="KW-1185">Reference proteome</keyword>
<feature type="compositionally biased region" description="Low complexity" evidence="3">
    <location>
        <begin position="109"/>
        <end position="123"/>
    </location>
</feature>
<dbReference type="STRING" id="135651.G0NUZ3"/>
<organism evidence="6">
    <name type="scientific">Caenorhabditis brenneri</name>
    <name type="common">Nematode worm</name>
    <dbReference type="NCBI Taxonomy" id="135651"/>
    <lineage>
        <taxon>Eukaryota</taxon>
        <taxon>Metazoa</taxon>
        <taxon>Ecdysozoa</taxon>
        <taxon>Nematoda</taxon>
        <taxon>Chromadorea</taxon>
        <taxon>Rhabditida</taxon>
        <taxon>Rhabditina</taxon>
        <taxon>Rhabditomorpha</taxon>
        <taxon>Rhabditoidea</taxon>
        <taxon>Rhabditidae</taxon>
        <taxon>Peloderinae</taxon>
        <taxon>Caenorhabditis</taxon>
    </lineage>
</organism>
<sequence>MPNLKMSAEISKDDDEYNSSSDEDYDPDKDTEIDHQDEVSIPRYRVFVAHSPEQIDDAEGGEDDGTEEVSEPVQNSSKAEKSSESSSSSTKTVDVDAIFAELTGLAPPSSSSKQISSTTSNDSKPVDKCYPKPPTKTYAETTFAMNCPKKSETNKGTKRIGLLDAAKALSKRSKMSVLDRSDQDWKEFTAQNNLKEDLESHNRGKGGYLNKMDFLNRTDERLFNVERDLRATARKDTGS</sequence>